<reference evidence="1 2" key="1">
    <citation type="submission" date="2016-03" db="EMBL/GenBank/DDBJ databases">
        <title>Trachymyrmex septentrionalis WGS genome.</title>
        <authorList>
            <person name="Nygaard S."/>
            <person name="Hu H."/>
            <person name="Boomsma J."/>
            <person name="Zhang G."/>
        </authorList>
    </citation>
    <scope>NUCLEOTIDE SEQUENCE [LARGE SCALE GENOMIC DNA]</scope>
    <source>
        <strain evidence="1">Tsep2-gDNA-1</strain>
        <tissue evidence="1">Whole body</tissue>
    </source>
</reference>
<gene>
    <name evidence="1" type="ORF">ALC56_09140</name>
</gene>
<dbReference type="EMBL" id="KQ981741">
    <property type="protein sequence ID" value="KYN36505.1"/>
    <property type="molecule type" value="Genomic_DNA"/>
</dbReference>
<dbReference type="STRING" id="34720.A0A151JUQ7"/>
<proteinExistence type="predicted"/>
<protein>
    <submittedName>
        <fullName evidence="1">Uncharacterized protein</fullName>
    </submittedName>
</protein>
<keyword evidence="2" id="KW-1185">Reference proteome</keyword>
<dbReference type="AlphaFoldDB" id="A0A151JUQ7"/>
<organism evidence="1 2">
    <name type="scientific">Trachymyrmex septentrionalis</name>
    <dbReference type="NCBI Taxonomy" id="34720"/>
    <lineage>
        <taxon>Eukaryota</taxon>
        <taxon>Metazoa</taxon>
        <taxon>Ecdysozoa</taxon>
        <taxon>Arthropoda</taxon>
        <taxon>Hexapoda</taxon>
        <taxon>Insecta</taxon>
        <taxon>Pterygota</taxon>
        <taxon>Neoptera</taxon>
        <taxon>Endopterygota</taxon>
        <taxon>Hymenoptera</taxon>
        <taxon>Apocrita</taxon>
        <taxon>Aculeata</taxon>
        <taxon>Formicoidea</taxon>
        <taxon>Formicidae</taxon>
        <taxon>Myrmicinae</taxon>
        <taxon>Trachymyrmex</taxon>
    </lineage>
</organism>
<evidence type="ECO:0000313" key="1">
    <source>
        <dbReference type="EMBL" id="KYN36505.1"/>
    </source>
</evidence>
<name>A0A151JUQ7_9HYME</name>
<accession>A0A151JUQ7</accession>
<evidence type="ECO:0000313" key="2">
    <source>
        <dbReference type="Proteomes" id="UP000078541"/>
    </source>
</evidence>
<dbReference type="Proteomes" id="UP000078541">
    <property type="component" value="Unassembled WGS sequence"/>
</dbReference>
<dbReference type="Pfam" id="PF24664">
    <property type="entry name" value="Monjiviricetes_fusion"/>
    <property type="match status" value="2"/>
</dbReference>
<feature type="non-terminal residue" evidence="1">
    <location>
        <position position="1"/>
    </location>
</feature>
<sequence>SLLPLIPFTHAIIAYDCGGTHLNITTISLLMIGECDLKIEKPTHPKLFIFETRRGNTFKSKTSTSIDNLDIFAYVNSKFVYVEKHLRLQMTNLYHDIMIQKCELERQVLQNTLSLATVLPDEFAYRLMKVPGHMAVVSGEVIHVLKCIPIEVTVRKTNTCHNELSVTYRNASFFITPKSRILTKHSTSRECNPLLPISYNIETTWIQFSPFPVTSTKPQELKLLTKLSWSYLHLKKEKDIIP</sequence>